<reference evidence="8 9" key="1">
    <citation type="submission" date="2021-01" db="EMBL/GenBank/DDBJ databases">
        <title>Whole genome shotgun sequence of Asanoa iriomotensis NBRC 100142.</title>
        <authorList>
            <person name="Komaki H."/>
            <person name="Tamura T."/>
        </authorList>
    </citation>
    <scope>NUCLEOTIDE SEQUENCE [LARGE SCALE GENOMIC DNA]</scope>
    <source>
        <strain evidence="8 9">NBRC 100142</strain>
    </source>
</reference>
<feature type="transmembrane region" description="Helical" evidence="7">
    <location>
        <begin position="298"/>
        <end position="317"/>
    </location>
</feature>
<name>A0ABQ4BWD4_9ACTN</name>
<protein>
    <recommendedName>
        <fullName evidence="10">Lysylphosphatidylglycerol synthase-like protein</fullName>
    </recommendedName>
</protein>
<feature type="region of interest" description="Disordered" evidence="6">
    <location>
        <begin position="1"/>
        <end position="29"/>
    </location>
</feature>
<feature type="transmembrane region" description="Helical" evidence="7">
    <location>
        <begin position="157"/>
        <end position="174"/>
    </location>
</feature>
<keyword evidence="5 7" id="KW-0472">Membrane</keyword>
<dbReference type="EMBL" id="BONC01000004">
    <property type="protein sequence ID" value="GIF54810.1"/>
    <property type="molecule type" value="Genomic_DNA"/>
</dbReference>
<feature type="transmembrane region" description="Helical" evidence="7">
    <location>
        <begin position="39"/>
        <end position="57"/>
    </location>
</feature>
<evidence type="ECO:0000256" key="6">
    <source>
        <dbReference type="SAM" id="MobiDB-lite"/>
    </source>
</evidence>
<dbReference type="PANTHER" id="PTHR40277">
    <property type="entry name" value="BLL5419 PROTEIN"/>
    <property type="match status" value="1"/>
</dbReference>
<comment type="caution">
    <text evidence="8">The sequence shown here is derived from an EMBL/GenBank/DDBJ whole genome shotgun (WGS) entry which is preliminary data.</text>
</comment>
<dbReference type="Proteomes" id="UP000624325">
    <property type="component" value="Unassembled WGS sequence"/>
</dbReference>
<evidence type="ECO:0000256" key="7">
    <source>
        <dbReference type="SAM" id="Phobius"/>
    </source>
</evidence>
<feature type="compositionally biased region" description="Pro residues" evidence="6">
    <location>
        <begin position="1"/>
        <end position="11"/>
    </location>
</feature>
<organism evidence="8 9">
    <name type="scientific">Asanoa iriomotensis</name>
    <dbReference type="NCBI Taxonomy" id="234613"/>
    <lineage>
        <taxon>Bacteria</taxon>
        <taxon>Bacillati</taxon>
        <taxon>Actinomycetota</taxon>
        <taxon>Actinomycetes</taxon>
        <taxon>Micromonosporales</taxon>
        <taxon>Micromonosporaceae</taxon>
        <taxon>Asanoa</taxon>
    </lineage>
</organism>
<evidence type="ECO:0000256" key="3">
    <source>
        <dbReference type="ARBA" id="ARBA00022692"/>
    </source>
</evidence>
<evidence type="ECO:0008006" key="10">
    <source>
        <dbReference type="Google" id="ProtNLM"/>
    </source>
</evidence>
<feature type="compositionally biased region" description="Low complexity" evidence="6">
    <location>
        <begin position="12"/>
        <end position="29"/>
    </location>
</feature>
<evidence type="ECO:0000256" key="4">
    <source>
        <dbReference type="ARBA" id="ARBA00022989"/>
    </source>
</evidence>
<feature type="transmembrane region" description="Helical" evidence="7">
    <location>
        <begin position="248"/>
        <end position="268"/>
    </location>
</feature>
<dbReference type="Pfam" id="PF03706">
    <property type="entry name" value="LPG_synthase_TM"/>
    <property type="match status" value="1"/>
</dbReference>
<keyword evidence="4 7" id="KW-1133">Transmembrane helix</keyword>
<evidence type="ECO:0000313" key="9">
    <source>
        <dbReference type="Proteomes" id="UP000624325"/>
    </source>
</evidence>
<feature type="transmembrane region" description="Helical" evidence="7">
    <location>
        <begin position="180"/>
        <end position="199"/>
    </location>
</feature>
<comment type="subcellular location">
    <subcellularLocation>
        <location evidence="1">Cell membrane</location>
        <topology evidence="1">Multi-pass membrane protein</topology>
    </subcellularLocation>
</comment>
<proteinExistence type="predicted"/>
<evidence type="ECO:0000313" key="8">
    <source>
        <dbReference type="EMBL" id="GIF54810.1"/>
    </source>
</evidence>
<keyword evidence="9" id="KW-1185">Reference proteome</keyword>
<dbReference type="InterPro" id="IPR022791">
    <property type="entry name" value="L-PG_synthase/AglD"/>
</dbReference>
<keyword evidence="2" id="KW-1003">Cell membrane</keyword>
<accession>A0ABQ4BWD4</accession>
<feature type="transmembrane region" description="Helical" evidence="7">
    <location>
        <begin position="275"/>
        <end position="292"/>
    </location>
</feature>
<gene>
    <name evidence="8" type="ORF">Air01nite_09050</name>
</gene>
<dbReference type="PANTHER" id="PTHR40277:SF1">
    <property type="entry name" value="BLL5419 PROTEIN"/>
    <property type="match status" value="1"/>
</dbReference>
<keyword evidence="3 7" id="KW-0812">Transmembrane</keyword>
<evidence type="ECO:0000256" key="5">
    <source>
        <dbReference type="ARBA" id="ARBA00023136"/>
    </source>
</evidence>
<evidence type="ECO:0000256" key="2">
    <source>
        <dbReference type="ARBA" id="ARBA00022475"/>
    </source>
</evidence>
<feature type="transmembrane region" description="Helical" evidence="7">
    <location>
        <begin position="77"/>
        <end position="98"/>
    </location>
</feature>
<evidence type="ECO:0000256" key="1">
    <source>
        <dbReference type="ARBA" id="ARBA00004651"/>
    </source>
</evidence>
<sequence>MTTLATPPPRTATPRIPAQRSERPAPAVRPARPAVKARIWAWARLAAGVGVLAVLVWRLGSGPFLEGLRGVDATAIALAFGIGVVTTVACAYRWALVARALGVRLPMREAVGAYYRAQFLNTTLPGGVVGDVHRAVRHGKDIGDVALGVRAVVVERMAGFVVTIALSVVALAVLPSPVRGHMPLAVAALAVVALAAYLIKGRIKIRTGLSHAGTGIGVVLTTAAVLAGHLITFLVAARTAGATAPLHLLAPLTLLALLAMALPCNIAGWGPREGVAAWAFGAAGLTSAQGVATAVVFGVLALVASLPGAVVLVLRWADRRRAAEKPVMLEHELPDSGVHRRPETSHG</sequence>
<feature type="transmembrane region" description="Helical" evidence="7">
    <location>
        <begin position="211"/>
        <end position="236"/>
    </location>
</feature>